<organism evidence="2">
    <name type="scientific">mine drainage metagenome</name>
    <dbReference type="NCBI Taxonomy" id="410659"/>
    <lineage>
        <taxon>unclassified sequences</taxon>
        <taxon>metagenomes</taxon>
        <taxon>ecological metagenomes</taxon>
    </lineage>
</organism>
<dbReference type="AlphaFoldDB" id="T0Y2G5"/>
<feature type="domain" description="Molybdenum cofactor sulfurase middle" evidence="1">
    <location>
        <begin position="5"/>
        <end position="83"/>
    </location>
</feature>
<dbReference type="InterPro" id="IPR005303">
    <property type="entry name" value="MOCOS_middle"/>
</dbReference>
<gene>
    <name evidence="2" type="ORF">B2A_14558</name>
</gene>
<dbReference type="SUPFAM" id="SSF141673">
    <property type="entry name" value="MOSC N-terminal domain-like"/>
    <property type="match status" value="1"/>
</dbReference>
<comment type="caution">
    <text evidence="2">The sequence shown here is derived from an EMBL/GenBank/DDBJ whole genome shotgun (WGS) entry which is preliminary data.</text>
</comment>
<protein>
    <submittedName>
        <fullName evidence="2">Protein containing MOSC</fullName>
    </submittedName>
</protein>
<reference evidence="2" key="1">
    <citation type="submission" date="2013-08" db="EMBL/GenBank/DDBJ databases">
        <authorList>
            <person name="Mendez C."/>
            <person name="Richter M."/>
            <person name="Ferrer M."/>
            <person name="Sanchez J."/>
        </authorList>
    </citation>
    <scope>NUCLEOTIDE SEQUENCE</scope>
</reference>
<reference evidence="2" key="2">
    <citation type="journal article" date="2014" name="ISME J.">
        <title>Microbial stratification in low pH oxic and suboxic macroscopic growths along an acid mine drainage.</title>
        <authorList>
            <person name="Mendez-Garcia C."/>
            <person name="Mesa V."/>
            <person name="Sprenger R.R."/>
            <person name="Richter M."/>
            <person name="Diez M.S."/>
            <person name="Solano J."/>
            <person name="Bargiela R."/>
            <person name="Golyshina O.V."/>
            <person name="Manteca A."/>
            <person name="Ramos J.L."/>
            <person name="Gallego J.R."/>
            <person name="Llorente I."/>
            <person name="Martins Dos Santos V.A."/>
            <person name="Jensen O.N."/>
            <person name="Pelaez A.I."/>
            <person name="Sanchez J."/>
            <person name="Ferrer M."/>
        </authorList>
    </citation>
    <scope>NUCLEOTIDE SEQUENCE</scope>
</reference>
<dbReference type="Pfam" id="PF03476">
    <property type="entry name" value="MOSC_N"/>
    <property type="match status" value="1"/>
</dbReference>
<name>T0Y2G5_9ZZZZ</name>
<sequence>MRAVIVQELRIYPLKSARGISLAHARLDRTGLQWDRHWLAIRADGTFLTQRTHPALARIATALDARGLRLRTEGLRPLDLPFDGPGRGREVRIVARHL</sequence>
<evidence type="ECO:0000313" key="2">
    <source>
        <dbReference type="EMBL" id="EQD29291.1"/>
    </source>
</evidence>
<proteinExistence type="predicted"/>
<dbReference type="EMBL" id="AUZZ01010572">
    <property type="protein sequence ID" value="EQD29291.1"/>
    <property type="molecule type" value="Genomic_DNA"/>
</dbReference>
<evidence type="ECO:0000259" key="1">
    <source>
        <dbReference type="Pfam" id="PF03476"/>
    </source>
</evidence>
<accession>T0Y2G5</accession>